<dbReference type="AlphaFoldDB" id="A0A0R2RIL0"/>
<feature type="region of interest" description="Disordered" evidence="1">
    <location>
        <begin position="1"/>
        <end position="21"/>
    </location>
</feature>
<accession>A0A0R2RIL0</accession>
<keyword evidence="2" id="KW-1133">Transmembrane helix</keyword>
<organism evidence="3 4">
    <name type="scientific">Verrucomicrobia subdivision 6 bacterium BACL9 MAG-120507-bin52</name>
    <dbReference type="NCBI Taxonomy" id="1655590"/>
    <lineage>
        <taxon>Bacteria</taxon>
        <taxon>Pseudomonadati</taxon>
        <taxon>Verrucomicrobiota</taxon>
        <taxon>Verrucomicrobiia</taxon>
        <taxon>Verrucomicrobiales</taxon>
        <taxon>Verrucomicrobia subdivision 6</taxon>
    </lineage>
</organism>
<gene>
    <name evidence="3" type="ORF">ABR82_02025</name>
</gene>
<sequence>MGYDEGVGDSSKPVAREGQSRVRPKMYGVALYLVAGILLLQVLFCLSVFFLRPYVIAKTPEGILQSEREKAGEWMGNLTRFLQSRMQIGIPGQGGGEKATNTPAVSP</sequence>
<feature type="transmembrane region" description="Helical" evidence="2">
    <location>
        <begin position="29"/>
        <end position="51"/>
    </location>
</feature>
<evidence type="ECO:0000313" key="3">
    <source>
        <dbReference type="EMBL" id="KRO62543.1"/>
    </source>
</evidence>
<comment type="caution">
    <text evidence="3">The sequence shown here is derived from an EMBL/GenBank/DDBJ whole genome shotgun (WGS) entry which is preliminary data.</text>
</comment>
<reference evidence="3 4" key="1">
    <citation type="submission" date="2015-10" db="EMBL/GenBank/DDBJ databases">
        <title>Metagenome-Assembled Genomes uncover a global brackish microbiome.</title>
        <authorList>
            <person name="Hugerth L.W."/>
            <person name="Larsson J."/>
            <person name="Alneberg J."/>
            <person name="Lindh M.V."/>
            <person name="Legrand C."/>
            <person name="Pinhassi J."/>
            <person name="Andersson A.F."/>
        </authorList>
    </citation>
    <scope>NUCLEOTIDE SEQUENCE [LARGE SCALE GENOMIC DNA]</scope>
    <source>
        <strain evidence="3">BACL18 MAG-120507-bin52</strain>
    </source>
</reference>
<name>A0A0R2RIL0_9BACT</name>
<evidence type="ECO:0000256" key="2">
    <source>
        <dbReference type="SAM" id="Phobius"/>
    </source>
</evidence>
<proteinExistence type="predicted"/>
<evidence type="ECO:0000313" key="4">
    <source>
        <dbReference type="Proteomes" id="UP000051269"/>
    </source>
</evidence>
<protein>
    <submittedName>
        <fullName evidence="3">Uncharacterized protein</fullName>
    </submittedName>
</protein>
<dbReference type="Proteomes" id="UP000051269">
    <property type="component" value="Unassembled WGS sequence"/>
</dbReference>
<dbReference type="EMBL" id="LIBO01000061">
    <property type="protein sequence ID" value="KRO62543.1"/>
    <property type="molecule type" value="Genomic_DNA"/>
</dbReference>
<keyword evidence="2" id="KW-0472">Membrane</keyword>
<keyword evidence="2" id="KW-0812">Transmembrane</keyword>
<evidence type="ECO:0000256" key="1">
    <source>
        <dbReference type="SAM" id="MobiDB-lite"/>
    </source>
</evidence>